<feature type="binding site" evidence="1">
    <location>
        <position position="19"/>
    </location>
    <ligand>
        <name>S-adenosyl-L-methionine</name>
        <dbReference type="ChEBI" id="CHEBI:59789"/>
    </ligand>
</feature>
<dbReference type="EMBL" id="JAINWA010000001">
    <property type="protein sequence ID" value="MCD1654350.1"/>
    <property type="molecule type" value="Genomic_DNA"/>
</dbReference>
<comment type="caution">
    <text evidence="2">The sequence shown here is derived from an EMBL/GenBank/DDBJ whole genome shotgun (WGS) entry which is preliminary data.</text>
</comment>
<dbReference type="GO" id="GO:0036307">
    <property type="term" value="F:23S rRNA (adenine(2030)-N(6))-methyltransferase activity"/>
    <property type="evidence" value="ECO:0007669"/>
    <property type="project" value="UniProtKB-UniRule"/>
</dbReference>
<dbReference type="Proteomes" id="UP001198163">
    <property type="component" value="Unassembled WGS sequence"/>
</dbReference>
<dbReference type="InterPro" id="IPR007473">
    <property type="entry name" value="RlmJ"/>
</dbReference>
<comment type="subunit">
    <text evidence="1">Monomer.</text>
</comment>
<evidence type="ECO:0000313" key="2">
    <source>
        <dbReference type="EMBL" id="MCD1654350.1"/>
    </source>
</evidence>
<dbReference type="EC" id="2.1.1.266" evidence="1"/>
<feature type="binding site" evidence="1">
    <location>
        <position position="42"/>
    </location>
    <ligand>
        <name>S-adenosyl-L-methionine</name>
        <dbReference type="ChEBI" id="CHEBI:59789"/>
    </ligand>
</feature>
<comment type="catalytic activity">
    <reaction evidence="1">
        <text>adenosine(2030) in 23S rRNA + S-adenosyl-L-methionine = N(6)-methyladenosine(2030) in 23S rRNA + S-adenosyl-L-homocysteine + H(+)</text>
        <dbReference type="Rhea" id="RHEA:43736"/>
        <dbReference type="Rhea" id="RHEA-COMP:10668"/>
        <dbReference type="Rhea" id="RHEA-COMP:10669"/>
        <dbReference type="ChEBI" id="CHEBI:15378"/>
        <dbReference type="ChEBI" id="CHEBI:57856"/>
        <dbReference type="ChEBI" id="CHEBI:59789"/>
        <dbReference type="ChEBI" id="CHEBI:74411"/>
        <dbReference type="ChEBI" id="CHEBI:74449"/>
        <dbReference type="EC" id="2.1.1.266"/>
    </reaction>
</comment>
<protein>
    <recommendedName>
        <fullName evidence="1">Ribosomal RNA large subunit methyltransferase J</fullName>
        <ecNumber evidence="1">2.1.1.266</ecNumber>
    </recommendedName>
    <alternativeName>
        <fullName evidence="1">23S rRNA (adenine(2030)-N6)-methyltransferase</fullName>
    </alternativeName>
    <alternativeName>
        <fullName evidence="1">23S rRNA m6A2030 methyltransferase</fullName>
    </alternativeName>
</protein>
<dbReference type="GO" id="GO:0003723">
    <property type="term" value="F:RNA binding"/>
    <property type="evidence" value="ECO:0007669"/>
    <property type="project" value="UniProtKB-UniRule"/>
</dbReference>
<feature type="binding site" evidence="1">
    <location>
        <position position="98"/>
    </location>
    <ligand>
        <name>S-adenosyl-L-methionine</name>
        <dbReference type="ChEBI" id="CHEBI:59789"/>
    </ligand>
</feature>
<evidence type="ECO:0000313" key="3">
    <source>
        <dbReference type="Proteomes" id="UP001198163"/>
    </source>
</evidence>
<feature type="binding site" evidence="1">
    <location>
        <position position="162"/>
    </location>
    <ligand>
        <name>S-adenosyl-L-methionine</name>
        <dbReference type="ChEBI" id="CHEBI:59789"/>
    </ligand>
</feature>
<feature type="binding site" evidence="1">
    <location>
        <begin position="141"/>
        <end position="142"/>
    </location>
    <ligand>
        <name>S-adenosyl-L-methionine</name>
        <dbReference type="ChEBI" id="CHEBI:59789"/>
    </ligand>
</feature>
<reference evidence="2" key="1">
    <citation type="submission" date="2021-08" db="EMBL/GenBank/DDBJ databases">
        <title>Comparative analyses of Brucepasteria parasyntrophica and Teretinema zuelzerae.</title>
        <authorList>
            <person name="Song Y."/>
            <person name="Brune A."/>
        </authorList>
    </citation>
    <scope>NUCLEOTIDE SEQUENCE</scope>
    <source>
        <strain evidence="2">DSM 1903</strain>
    </source>
</reference>
<feature type="active site" description="Proton acceptor" evidence="1">
    <location>
        <position position="162"/>
    </location>
</feature>
<keyword evidence="1" id="KW-0694">RNA-binding</keyword>
<accession>A0AAE3EG85</accession>
<dbReference type="AlphaFoldDB" id="A0AAE3EG85"/>
<comment type="function">
    <text evidence="1">Specifically methylates the adenine in position 2030 of 23S rRNA.</text>
</comment>
<organism evidence="2 3">
    <name type="scientific">Teretinema zuelzerae</name>
    <dbReference type="NCBI Taxonomy" id="156"/>
    <lineage>
        <taxon>Bacteria</taxon>
        <taxon>Pseudomonadati</taxon>
        <taxon>Spirochaetota</taxon>
        <taxon>Spirochaetia</taxon>
        <taxon>Spirochaetales</taxon>
        <taxon>Treponemataceae</taxon>
        <taxon>Teretinema</taxon>
    </lineage>
</organism>
<keyword evidence="1" id="KW-0698">rRNA processing</keyword>
<dbReference type="Pfam" id="PF04378">
    <property type="entry name" value="RsmJ"/>
    <property type="match status" value="1"/>
</dbReference>
<dbReference type="RefSeq" id="WP_230754521.1">
    <property type="nucleotide sequence ID" value="NZ_JAINWA010000001.1"/>
</dbReference>
<dbReference type="Gene3D" id="3.40.50.150">
    <property type="entry name" value="Vaccinia Virus protein VP39"/>
    <property type="match status" value="1"/>
</dbReference>
<evidence type="ECO:0000256" key="1">
    <source>
        <dbReference type="HAMAP-Rule" id="MF_00934"/>
    </source>
</evidence>
<keyword evidence="3" id="KW-1185">Reference proteome</keyword>
<keyword evidence="1" id="KW-0489">Methyltransferase</keyword>
<dbReference type="GO" id="GO:0070475">
    <property type="term" value="P:rRNA base methylation"/>
    <property type="evidence" value="ECO:0007669"/>
    <property type="project" value="UniProtKB-UniRule"/>
</dbReference>
<gene>
    <name evidence="1 2" type="primary">rlmJ</name>
    <name evidence="2" type="ORF">K7J14_06485</name>
</gene>
<dbReference type="SUPFAM" id="SSF53335">
    <property type="entry name" value="S-adenosyl-L-methionine-dependent methyltransferases"/>
    <property type="match status" value="1"/>
</dbReference>
<dbReference type="GO" id="GO:0005829">
    <property type="term" value="C:cytosol"/>
    <property type="evidence" value="ECO:0007669"/>
    <property type="project" value="TreeGrafter"/>
</dbReference>
<comment type="similarity">
    <text evidence="1">Belongs to the RlmJ family.</text>
</comment>
<feature type="site" description="Interaction with substrate rRNA" evidence="1">
    <location>
        <position position="4"/>
    </location>
</feature>
<proteinExistence type="inferred from homology"/>
<dbReference type="InterPro" id="IPR029063">
    <property type="entry name" value="SAM-dependent_MTases_sf"/>
</dbReference>
<sequence>MLSYRHAYHAGNHADILKHSILALTALSYGQKDKPFTYIDTHAGGGLYDLDSAEALKTGEADKGIRSMLRGSPVLNGIESYMDICKSMEEGRNQYPGSPELVRRLSRDDDQLILMELHNTEIENLKRRMGGDSRVHIHHRDGFAGIRALTPPTPRRGFALIDPSYETDDDWSRAARTLIDVKKRWPAGSLLLWYPLLSRRIGEISLLKDSLTVSDIPGILCAELHLRPLNESEEDGWGLTGSGMMLVDPPWKMYESIAGILPGLAGMLGGEEASWSLEWLNAPV</sequence>
<dbReference type="PANTHER" id="PTHR37426">
    <property type="entry name" value="RIBOSOMAL RNA LARGE SUBUNIT METHYLTRANSFERASE J"/>
    <property type="match status" value="1"/>
</dbReference>
<keyword evidence="1" id="KW-0808">Transferase</keyword>
<name>A0AAE3EG85_9SPIR</name>
<dbReference type="HAMAP" id="MF_00934">
    <property type="entry name" value="23SrRNA_methyltr_J"/>
    <property type="match status" value="1"/>
</dbReference>
<feature type="binding site" evidence="1">
    <location>
        <position position="116"/>
    </location>
    <ligand>
        <name>S-adenosyl-L-methionine</name>
        <dbReference type="ChEBI" id="CHEBI:59789"/>
    </ligand>
</feature>
<dbReference type="PANTHER" id="PTHR37426:SF1">
    <property type="entry name" value="RIBOSOMAL RNA LARGE SUBUNIT METHYLTRANSFERASE J"/>
    <property type="match status" value="1"/>
</dbReference>
<keyword evidence="1" id="KW-0949">S-adenosyl-L-methionine</keyword>